<dbReference type="Proteomes" id="UP000650833">
    <property type="component" value="Unassembled WGS sequence"/>
</dbReference>
<evidence type="ECO:0000313" key="10">
    <source>
        <dbReference type="Proteomes" id="UP000650833"/>
    </source>
</evidence>
<dbReference type="AlphaFoldDB" id="A0A8H7USZ4"/>
<keyword evidence="5" id="KW-0443">Lipid metabolism</keyword>
<evidence type="ECO:0000256" key="1">
    <source>
        <dbReference type="ARBA" id="ARBA00022516"/>
    </source>
</evidence>
<dbReference type="InterPro" id="IPR036291">
    <property type="entry name" value="NAD(P)-bd_dom_sf"/>
</dbReference>
<dbReference type="SUPFAM" id="SSF51735">
    <property type="entry name" value="NAD(P)-binding Rossmann-fold domains"/>
    <property type="match status" value="1"/>
</dbReference>
<dbReference type="Gene3D" id="3.40.50.720">
    <property type="entry name" value="NAD(P)-binding Rossmann-like Domain"/>
    <property type="match status" value="1"/>
</dbReference>
<comment type="similarity">
    <text evidence="7">Belongs to the short-chain dehydrogenases/reductases (SDR) family. ERG27 subfamily.</text>
</comment>
<name>A0A8H7USZ4_9FUNG</name>
<evidence type="ECO:0000256" key="8">
    <source>
        <dbReference type="ARBA" id="ARBA00023621"/>
    </source>
</evidence>
<dbReference type="OrthoDB" id="9989144at2759"/>
<dbReference type="EC" id="1.1.1.270" evidence="8"/>
<evidence type="ECO:0000256" key="7">
    <source>
        <dbReference type="ARBA" id="ARBA00023593"/>
    </source>
</evidence>
<dbReference type="EMBL" id="JAEPRC010000886">
    <property type="protein sequence ID" value="KAG2190943.1"/>
    <property type="molecule type" value="Genomic_DNA"/>
</dbReference>
<evidence type="ECO:0000256" key="3">
    <source>
        <dbReference type="ARBA" id="ARBA00022955"/>
    </source>
</evidence>
<sequence length="343" mass="37924">MVFEKYQKVAIVTGANSGVGFGICQRLLESQGESLTLIMACRNPARANKAKELLLNQFPFANIDIELVDVGCTKSVLSFSAAIINKYPHVNYLFCNAGILSACGLNWKTLIYLVFTDPVGLMERSDSTIQNVGEINEDGMGKVFAANVFGHYIMMRELEKLLSNSGDGRVVWTSSITAYNKSFNIDDWQGIKSKEPYESSKWACDLIAIVSGERFQREENHIASFTTSPGVVASEIGALPVWVCKVRFLVHYLFRFCGVASQNVTAYNGAIADVYAALEPLSRLSFLSRYNSLTNRWGKAYVGAKAIPGYDRVTAEKLVEKCELAYQAFKKNSDLNFTTAPAN</sequence>
<evidence type="ECO:0000256" key="5">
    <source>
        <dbReference type="ARBA" id="ARBA00023098"/>
    </source>
</evidence>
<dbReference type="GO" id="GO:0005741">
    <property type="term" value="C:mitochondrial outer membrane"/>
    <property type="evidence" value="ECO:0007669"/>
    <property type="project" value="TreeGrafter"/>
</dbReference>
<dbReference type="GO" id="GO:0006694">
    <property type="term" value="P:steroid biosynthetic process"/>
    <property type="evidence" value="ECO:0007669"/>
    <property type="project" value="UniProtKB-KW"/>
</dbReference>
<keyword evidence="2" id="KW-0521">NADP</keyword>
<dbReference type="GO" id="GO:0000253">
    <property type="term" value="F:3-beta-hydroxysteroid 3-dehydrogenase (NADP+) activity"/>
    <property type="evidence" value="ECO:0007669"/>
    <property type="project" value="UniProtKB-EC"/>
</dbReference>
<comment type="caution">
    <text evidence="9">The sequence shown here is derived from an EMBL/GenBank/DDBJ whole genome shotgun (WGS) entry which is preliminary data.</text>
</comment>
<dbReference type="GO" id="GO:0005789">
    <property type="term" value="C:endoplasmic reticulum membrane"/>
    <property type="evidence" value="ECO:0007669"/>
    <property type="project" value="TreeGrafter"/>
</dbReference>
<dbReference type="PANTHER" id="PTHR43647:SF1">
    <property type="entry name" value="3-KETO-STEROID REDUCTASE ERG27"/>
    <property type="match status" value="1"/>
</dbReference>
<evidence type="ECO:0000256" key="4">
    <source>
        <dbReference type="ARBA" id="ARBA00023002"/>
    </source>
</evidence>
<dbReference type="InterPro" id="IPR002347">
    <property type="entry name" value="SDR_fam"/>
</dbReference>
<dbReference type="GO" id="GO:0005811">
    <property type="term" value="C:lipid droplet"/>
    <property type="evidence" value="ECO:0007669"/>
    <property type="project" value="TreeGrafter"/>
</dbReference>
<evidence type="ECO:0000256" key="2">
    <source>
        <dbReference type="ARBA" id="ARBA00022857"/>
    </source>
</evidence>
<organism evidence="9 10">
    <name type="scientific">Mucor plumbeus</name>
    <dbReference type="NCBI Taxonomy" id="97098"/>
    <lineage>
        <taxon>Eukaryota</taxon>
        <taxon>Fungi</taxon>
        <taxon>Fungi incertae sedis</taxon>
        <taxon>Mucoromycota</taxon>
        <taxon>Mucoromycotina</taxon>
        <taxon>Mucoromycetes</taxon>
        <taxon>Mucorales</taxon>
        <taxon>Mucorineae</taxon>
        <taxon>Mucoraceae</taxon>
        <taxon>Mucor</taxon>
    </lineage>
</organism>
<keyword evidence="1" id="KW-0444">Lipid biosynthesis</keyword>
<reference evidence="9" key="1">
    <citation type="submission" date="2020-12" db="EMBL/GenBank/DDBJ databases">
        <title>Metabolic potential, ecology and presence of endohyphal bacteria is reflected in genomic diversity of Mucoromycotina.</title>
        <authorList>
            <person name="Muszewska A."/>
            <person name="Okrasinska A."/>
            <person name="Steczkiewicz K."/>
            <person name="Drgas O."/>
            <person name="Orlowska M."/>
            <person name="Perlinska-Lenart U."/>
            <person name="Aleksandrzak-Piekarczyk T."/>
            <person name="Szatraj K."/>
            <person name="Zielenkiewicz U."/>
            <person name="Pilsyk S."/>
            <person name="Malc E."/>
            <person name="Mieczkowski P."/>
            <person name="Kruszewska J.S."/>
            <person name="Biernat P."/>
            <person name="Pawlowska J."/>
        </authorList>
    </citation>
    <scope>NUCLEOTIDE SEQUENCE</scope>
    <source>
        <strain evidence="9">CBS 226.32</strain>
    </source>
</reference>
<proteinExistence type="inferred from homology"/>
<comment type="pathway">
    <text evidence="6">Steroid biosynthesis; zymosterol biosynthesis; zymosterol from lanosterol: step 5/6.</text>
</comment>
<dbReference type="PRINTS" id="PR00081">
    <property type="entry name" value="GDHRDH"/>
</dbReference>
<accession>A0A8H7USZ4</accession>
<gene>
    <name evidence="9" type="ORF">INT46_004946</name>
</gene>
<dbReference type="PANTHER" id="PTHR43647">
    <property type="entry name" value="DEHYDROGENASE"/>
    <property type="match status" value="1"/>
</dbReference>
<dbReference type="Pfam" id="PF00106">
    <property type="entry name" value="adh_short"/>
    <property type="match status" value="1"/>
</dbReference>
<evidence type="ECO:0000313" key="9">
    <source>
        <dbReference type="EMBL" id="KAG2190943.1"/>
    </source>
</evidence>
<keyword evidence="4" id="KW-0560">Oxidoreductase</keyword>
<protein>
    <recommendedName>
        <fullName evidence="8">3beta-hydroxysteroid 3-dehydrogenase</fullName>
        <ecNumber evidence="8">1.1.1.270</ecNumber>
    </recommendedName>
</protein>
<keyword evidence="10" id="KW-1185">Reference proteome</keyword>
<evidence type="ECO:0000256" key="6">
    <source>
        <dbReference type="ARBA" id="ARBA00023589"/>
    </source>
</evidence>
<dbReference type="InterPro" id="IPR051593">
    <property type="entry name" value="Ergosterol_Biosynth_ERG27"/>
</dbReference>
<keyword evidence="3" id="KW-0752">Steroid biosynthesis</keyword>